<keyword evidence="3 7" id="KW-1003">Cell membrane</keyword>
<reference evidence="10" key="1">
    <citation type="journal article" date="2019" name="Int. J. Syst. Evol. Microbiol.">
        <title>The Global Catalogue of Microorganisms (GCM) 10K type strain sequencing project: providing services to taxonomists for standard genome sequencing and annotation.</title>
        <authorList>
            <consortium name="The Broad Institute Genomics Platform"/>
            <consortium name="The Broad Institute Genome Sequencing Center for Infectious Disease"/>
            <person name="Wu L."/>
            <person name="Ma J."/>
        </authorList>
    </citation>
    <scope>NUCLEOTIDE SEQUENCE [LARGE SCALE GENOMIC DNA]</scope>
    <source>
        <strain evidence="10">CGMCC 4.7317</strain>
    </source>
</reference>
<feature type="transmembrane region" description="Helical" evidence="7">
    <location>
        <begin position="129"/>
        <end position="148"/>
    </location>
</feature>
<feature type="transmembrane region" description="Helical" evidence="7">
    <location>
        <begin position="25"/>
        <end position="48"/>
    </location>
</feature>
<dbReference type="InterPro" id="IPR032818">
    <property type="entry name" value="DedA-like"/>
</dbReference>
<keyword evidence="10" id="KW-1185">Reference proteome</keyword>
<sequence>MLDHLTWTLAIGPSWLQPEAILERFGTWAFVAVLVIVFVECGLLMFFLPGDSLLFVTGLFIGAGTIDVNIWVACVLLTIAAIAGNVSGYWIGRKSGPALFKNPDARFLTPANVDKTHAFFEKYGPRSIILARFVPIVRTFITLLAGVGKMDFRQFLIYSSIGGVIWAGGVTLLGYLLGDIPWVKNNIEVIAILIVVLSLLPAGYEWWHARRMAASTPAPASADEAESA</sequence>
<keyword evidence="5 7" id="KW-1133">Transmembrane helix</keyword>
<comment type="similarity">
    <text evidence="2 7">Belongs to the DedA family.</text>
</comment>
<feature type="transmembrane region" description="Helical" evidence="7">
    <location>
        <begin position="68"/>
        <end position="91"/>
    </location>
</feature>
<gene>
    <name evidence="9" type="ORF">ACFQGU_00305</name>
</gene>
<comment type="caution">
    <text evidence="9">The sequence shown here is derived from an EMBL/GenBank/DDBJ whole genome shotgun (WGS) entry which is preliminary data.</text>
</comment>
<dbReference type="Proteomes" id="UP001596138">
    <property type="component" value="Unassembled WGS sequence"/>
</dbReference>
<evidence type="ECO:0000256" key="5">
    <source>
        <dbReference type="ARBA" id="ARBA00022989"/>
    </source>
</evidence>
<evidence type="ECO:0000256" key="3">
    <source>
        <dbReference type="ARBA" id="ARBA00022475"/>
    </source>
</evidence>
<evidence type="ECO:0000313" key="9">
    <source>
        <dbReference type="EMBL" id="MFC6236301.1"/>
    </source>
</evidence>
<dbReference type="RefSeq" id="WP_386763349.1">
    <property type="nucleotide sequence ID" value="NZ_JBHSTI010000002.1"/>
</dbReference>
<dbReference type="InterPro" id="IPR032816">
    <property type="entry name" value="VTT_dom"/>
</dbReference>
<evidence type="ECO:0000256" key="4">
    <source>
        <dbReference type="ARBA" id="ARBA00022692"/>
    </source>
</evidence>
<protein>
    <submittedName>
        <fullName evidence="9">VTT domain-containing protein</fullName>
    </submittedName>
</protein>
<dbReference type="PANTHER" id="PTHR30353:SF0">
    <property type="entry name" value="TRANSMEMBRANE PROTEIN"/>
    <property type="match status" value="1"/>
</dbReference>
<evidence type="ECO:0000256" key="6">
    <source>
        <dbReference type="ARBA" id="ARBA00023136"/>
    </source>
</evidence>
<dbReference type="Pfam" id="PF09335">
    <property type="entry name" value="VTT_dom"/>
    <property type="match status" value="1"/>
</dbReference>
<proteinExistence type="inferred from homology"/>
<feature type="transmembrane region" description="Helical" evidence="7">
    <location>
        <begin position="189"/>
        <end position="207"/>
    </location>
</feature>
<feature type="transmembrane region" description="Helical" evidence="7">
    <location>
        <begin position="155"/>
        <end position="177"/>
    </location>
</feature>
<keyword evidence="6 7" id="KW-0472">Membrane</keyword>
<evidence type="ECO:0000313" key="10">
    <source>
        <dbReference type="Proteomes" id="UP001596138"/>
    </source>
</evidence>
<organism evidence="9 10">
    <name type="scientific">Longivirga aurantiaca</name>
    <dbReference type="NCBI Taxonomy" id="1837743"/>
    <lineage>
        <taxon>Bacteria</taxon>
        <taxon>Bacillati</taxon>
        <taxon>Actinomycetota</taxon>
        <taxon>Actinomycetes</taxon>
        <taxon>Sporichthyales</taxon>
        <taxon>Sporichthyaceae</taxon>
        <taxon>Longivirga</taxon>
    </lineage>
</organism>
<comment type="subcellular location">
    <subcellularLocation>
        <location evidence="1 7">Cell membrane</location>
        <topology evidence="1 7">Multi-pass membrane protein</topology>
    </subcellularLocation>
</comment>
<evidence type="ECO:0000256" key="1">
    <source>
        <dbReference type="ARBA" id="ARBA00004651"/>
    </source>
</evidence>
<keyword evidence="4 7" id="KW-0812">Transmembrane</keyword>
<feature type="domain" description="VTT" evidence="8">
    <location>
        <begin position="48"/>
        <end position="175"/>
    </location>
</feature>
<evidence type="ECO:0000256" key="7">
    <source>
        <dbReference type="RuleBase" id="RU367016"/>
    </source>
</evidence>
<dbReference type="EMBL" id="JBHSTI010000002">
    <property type="protein sequence ID" value="MFC6236301.1"/>
    <property type="molecule type" value="Genomic_DNA"/>
</dbReference>
<evidence type="ECO:0000259" key="8">
    <source>
        <dbReference type="Pfam" id="PF09335"/>
    </source>
</evidence>
<evidence type="ECO:0000256" key="2">
    <source>
        <dbReference type="ARBA" id="ARBA00010792"/>
    </source>
</evidence>
<accession>A0ABW1SV62</accession>
<dbReference type="PANTHER" id="PTHR30353">
    <property type="entry name" value="INNER MEMBRANE PROTEIN DEDA-RELATED"/>
    <property type="match status" value="1"/>
</dbReference>
<name>A0ABW1SV62_9ACTN</name>